<protein>
    <submittedName>
        <fullName evidence="1">Uncharacterized protein</fullName>
    </submittedName>
</protein>
<dbReference type="EMBL" id="VSSQ01104304">
    <property type="protein sequence ID" value="MPN44855.1"/>
    <property type="molecule type" value="Genomic_DNA"/>
</dbReference>
<comment type="caution">
    <text evidence="1">The sequence shown here is derived from an EMBL/GenBank/DDBJ whole genome shotgun (WGS) entry which is preliminary data.</text>
</comment>
<gene>
    <name evidence="1" type="ORF">SDC9_192422</name>
</gene>
<proteinExistence type="predicted"/>
<reference evidence="1" key="1">
    <citation type="submission" date="2019-08" db="EMBL/GenBank/DDBJ databases">
        <authorList>
            <person name="Kucharzyk K."/>
            <person name="Murdoch R.W."/>
            <person name="Higgins S."/>
            <person name="Loffler F."/>
        </authorList>
    </citation>
    <scope>NUCLEOTIDE SEQUENCE</scope>
</reference>
<evidence type="ECO:0000313" key="1">
    <source>
        <dbReference type="EMBL" id="MPN44855.1"/>
    </source>
</evidence>
<dbReference type="AlphaFoldDB" id="A0A645I0P8"/>
<name>A0A645I0P8_9ZZZZ</name>
<sequence length="145" mass="15908">MRGQARRLRHDGAVDVAHFPARRAHAPQRLGQQHGRIGAAELRVAVGKVRTNVTQRRGAQQRVGDGVQQHVGVGVAKQAQGVRYLHAPQHETAPRHQGVDVPALAYAEIDHSKKLRRKKDCCADRPPPRRARRQSAPACHCACAA</sequence>
<organism evidence="1">
    <name type="scientific">bioreactor metagenome</name>
    <dbReference type="NCBI Taxonomy" id="1076179"/>
    <lineage>
        <taxon>unclassified sequences</taxon>
        <taxon>metagenomes</taxon>
        <taxon>ecological metagenomes</taxon>
    </lineage>
</organism>
<accession>A0A645I0P8</accession>